<feature type="domain" description="BD-FAE-like" evidence="2">
    <location>
        <begin position="59"/>
        <end position="219"/>
    </location>
</feature>
<gene>
    <name evidence="3" type="ORF">FSB76_23910</name>
</gene>
<organism evidence="3 4">
    <name type="scientific">Mucilaginibacter ginsenosidivorax</name>
    <dbReference type="NCBI Taxonomy" id="862126"/>
    <lineage>
        <taxon>Bacteria</taxon>
        <taxon>Pseudomonadati</taxon>
        <taxon>Bacteroidota</taxon>
        <taxon>Sphingobacteriia</taxon>
        <taxon>Sphingobacteriales</taxon>
        <taxon>Sphingobacteriaceae</taxon>
        <taxon>Mucilaginibacter</taxon>
    </lineage>
</organism>
<reference evidence="3 4" key="1">
    <citation type="journal article" date="2013" name="J. Microbiol.">
        <title>Mucilaginibacter ginsenosidivorax sp. nov., with ginsenoside converting activity isolated from sediment.</title>
        <authorList>
            <person name="Kim J.K."/>
            <person name="Choi T.E."/>
            <person name="Liu Q.M."/>
            <person name="Park H.Y."/>
            <person name="Yi T.H."/>
            <person name="Yoon M.H."/>
            <person name="Kim S.C."/>
            <person name="Im W.T."/>
        </authorList>
    </citation>
    <scope>NUCLEOTIDE SEQUENCE [LARGE SCALE GENOMIC DNA]</scope>
    <source>
        <strain evidence="3 4">KHI28</strain>
    </source>
</reference>
<dbReference type="InterPro" id="IPR049492">
    <property type="entry name" value="BD-FAE-like_dom"/>
</dbReference>
<evidence type="ECO:0000259" key="2">
    <source>
        <dbReference type="Pfam" id="PF20434"/>
    </source>
</evidence>
<dbReference type="OrthoDB" id="9777975at2"/>
<dbReference type="GO" id="GO:0016787">
    <property type="term" value="F:hydrolase activity"/>
    <property type="evidence" value="ECO:0007669"/>
    <property type="project" value="UniProtKB-KW"/>
</dbReference>
<dbReference type="EMBL" id="CP042437">
    <property type="protein sequence ID" value="QEC78849.1"/>
    <property type="molecule type" value="Genomic_DNA"/>
</dbReference>
<evidence type="ECO:0000256" key="1">
    <source>
        <dbReference type="ARBA" id="ARBA00022801"/>
    </source>
</evidence>
<dbReference type="AlphaFoldDB" id="A0A5B8W5J3"/>
<dbReference type="Gene3D" id="3.40.50.1820">
    <property type="entry name" value="alpha/beta hydrolase"/>
    <property type="match status" value="1"/>
</dbReference>
<dbReference type="Proteomes" id="UP000321362">
    <property type="component" value="Chromosome"/>
</dbReference>
<proteinExistence type="predicted"/>
<accession>A0A5B8W5J3</accession>
<dbReference type="PROSITE" id="PS51257">
    <property type="entry name" value="PROKAR_LIPOPROTEIN"/>
    <property type="match status" value="1"/>
</dbReference>
<dbReference type="PANTHER" id="PTHR48081">
    <property type="entry name" value="AB HYDROLASE SUPERFAMILY PROTEIN C4A8.06C"/>
    <property type="match status" value="1"/>
</dbReference>
<dbReference type="InterPro" id="IPR050300">
    <property type="entry name" value="GDXG_lipolytic_enzyme"/>
</dbReference>
<evidence type="ECO:0000313" key="3">
    <source>
        <dbReference type="EMBL" id="QEC78849.1"/>
    </source>
</evidence>
<keyword evidence="4" id="KW-1185">Reference proteome</keyword>
<evidence type="ECO:0000313" key="4">
    <source>
        <dbReference type="Proteomes" id="UP000321362"/>
    </source>
</evidence>
<dbReference type="Pfam" id="PF20434">
    <property type="entry name" value="BD-FAE"/>
    <property type="match status" value="1"/>
</dbReference>
<dbReference type="RefSeq" id="WP_147057886.1">
    <property type="nucleotide sequence ID" value="NZ_CP042437.1"/>
</dbReference>
<dbReference type="KEGG" id="mgk:FSB76_23910"/>
<dbReference type="InterPro" id="IPR029058">
    <property type="entry name" value="AB_hydrolase_fold"/>
</dbReference>
<keyword evidence="1" id="KW-0378">Hydrolase</keyword>
<sequence length="311" mass="35113">MYKYTLSIFITIAAACNLPAQNQPIHQYKDHVFPNIDVTENLTYNPGSKPADANSYLFDLYQPKGDHSNARPLIIWMHGGGFKYGSKTAKGIKIWSTDFAQRGYVCAAINYRLSKNNPVFHFDELQKSCYYAVQDVKTAIAYFKQHHAEYHIDTNKIILAGNSAGGIIALQAAYSSNAELSRRTGVVDSTALLKPDDKAKIAGIINFWGGILDIRWLKNARIPIVSAYGSHDRILNPMHVDTGMYGSITIHHKADDLHIKNNIKVFEGFGHELQRHFNPLFDAGKPTQKRWLEAAQFAADFYYEILFKKPE</sequence>
<name>A0A5B8W5J3_9SPHI</name>
<dbReference type="SUPFAM" id="SSF53474">
    <property type="entry name" value="alpha/beta-Hydrolases"/>
    <property type="match status" value="1"/>
</dbReference>
<protein>
    <submittedName>
        <fullName evidence="3">Carboxylesterase family protein</fullName>
    </submittedName>
</protein>